<evidence type="ECO:0000256" key="1">
    <source>
        <dbReference type="ARBA" id="ARBA00022729"/>
    </source>
</evidence>
<dbReference type="InterPro" id="IPR006664">
    <property type="entry name" value="OMP_bac"/>
</dbReference>
<evidence type="ECO:0000256" key="3">
    <source>
        <dbReference type="ARBA" id="ARBA00023139"/>
    </source>
</evidence>
<dbReference type="PANTHER" id="PTHR30329:SF21">
    <property type="entry name" value="LIPOPROTEIN YIAD-RELATED"/>
    <property type="match status" value="1"/>
</dbReference>
<evidence type="ECO:0000256" key="4">
    <source>
        <dbReference type="ARBA" id="ARBA00023237"/>
    </source>
</evidence>
<dbReference type="Gene3D" id="3.30.1330.60">
    <property type="entry name" value="OmpA-like domain"/>
    <property type="match status" value="1"/>
</dbReference>
<evidence type="ECO:0000256" key="7">
    <source>
        <dbReference type="SAM" id="MobiDB-lite"/>
    </source>
</evidence>
<dbReference type="PROSITE" id="PS51123">
    <property type="entry name" value="OMPA_2"/>
    <property type="match status" value="1"/>
</dbReference>
<dbReference type="PROSITE" id="PS51257">
    <property type="entry name" value="PROKAR_LIPOPROTEIN"/>
    <property type="match status" value="1"/>
</dbReference>
<dbReference type="AlphaFoldDB" id="A0A7W8E3J5"/>
<evidence type="ECO:0000256" key="6">
    <source>
        <dbReference type="HAMAP-Rule" id="MF_02204"/>
    </source>
</evidence>
<dbReference type="InterPro" id="IPR050330">
    <property type="entry name" value="Bact_OuterMem_StrucFunc"/>
</dbReference>
<dbReference type="EMBL" id="JACHIP010000003">
    <property type="protein sequence ID" value="MBB5057647.1"/>
    <property type="molecule type" value="Genomic_DNA"/>
</dbReference>
<comment type="subcellular location">
    <subcellularLocation>
        <location evidence="6">Cell outer membrane</location>
        <topology evidence="6">Lipid-anchor</topology>
    </subcellularLocation>
</comment>
<dbReference type="RefSeq" id="WP_184216690.1">
    <property type="nucleotide sequence ID" value="NZ_JACHIP010000003.1"/>
</dbReference>
<keyword evidence="1 6" id="KW-0732">Signal</keyword>
<dbReference type="HAMAP" id="MF_02204">
    <property type="entry name" value="Pal"/>
    <property type="match status" value="1"/>
</dbReference>
<name>A0A7W8E3J5_9BACT</name>
<dbReference type="InterPro" id="IPR036737">
    <property type="entry name" value="OmpA-like_sf"/>
</dbReference>
<keyword evidence="11" id="KW-1185">Reference proteome</keyword>
<feature type="compositionally biased region" description="Low complexity" evidence="7">
    <location>
        <begin position="40"/>
        <end position="50"/>
    </location>
</feature>
<evidence type="ECO:0000256" key="2">
    <source>
        <dbReference type="ARBA" id="ARBA00023136"/>
    </source>
</evidence>
<comment type="similarity">
    <text evidence="6">Belongs to the Pal lipoprotein family.</text>
</comment>
<dbReference type="SUPFAM" id="SSF103088">
    <property type="entry name" value="OmpA-like"/>
    <property type="match status" value="1"/>
</dbReference>
<keyword evidence="5 6" id="KW-0449">Lipoprotein</keyword>
<dbReference type="PRINTS" id="PR01021">
    <property type="entry name" value="OMPADOMAIN"/>
</dbReference>
<accession>A0A7W8E3J5</accession>
<organism evidence="10 11">
    <name type="scientific">Granulicella aggregans</name>
    <dbReference type="NCBI Taxonomy" id="474949"/>
    <lineage>
        <taxon>Bacteria</taxon>
        <taxon>Pseudomonadati</taxon>
        <taxon>Acidobacteriota</taxon>
        <taxon>Terriglobia</taxon>
        <taxon>Terriglobales</taxon>
        <taxon>Acidobacteriaceae</taxon>
        <taxon>Granulicella</taxon>
    </lineage>
</organism>
<evidence type="ECO:0000259" key="9">
    <source>
        <dbReference type="PROSITE" id="PS51123"/>
    </source>
</evidence>
<feature type="region of interest" description="Disordered" evidence="7">
    <location>
        <begin position="29"/>
        <end position="50"/>
    </location>
</feature>
<feature type="signal peptide" evidence="8">
    <location>
        <begin position="1"/>
        <end position="16"/>
    </location>
</feature>
<feature type="chain" id="PRO_5030808451" description="Peptidoglycan-associated lipoprotein" evidence="8">
    <location>
        <begin position="17"/>
        <end position="258"/>
    </location>
</feature>
<keyword evidence="2 6" id="KW-0472">Membrane</keyword>
<protein>
    <recommendedName>
        <fullName evidence="6">Peptidoglycan-associated lipoprotein</fullName>
        <shortName evidence="6">PAL</shortName>
    </recommendedName>
</protein>
<comment type="caution">
    <text evidence="10">The sequence shown here is derived from an EMBL/GenBank/DDBJ whole genome shotgun (WGS) entry which is preliminary data.</text>
</comment>
<dbReference type="GO" id="GO:0009279">
    <property type="term" value="C:cell outer membrane"/>
    <property type="evidence" value="ECO:0007669"/>
    <property type="project" value="UniProtKB-SubCell"/>
</dbReference>
<keyword evidence="4 6" id="KW-0998">Cell outer membrane</keyword>
<reference evidence="10 11" key="1">
    <citation type="submission" date="2020-08" db="EMBL/GenBank/DDBJ databases">
        <title>Genomic Encyclopedia of Type Strains, Phase IV (KMG-V): Genome sequencing to study the core and pangenomes of soil and plant-associated prokaryotes.</title>
        <authorList>
            <person name="Whitman W."/>
        </authorList>
    </citation>
    <scope>NUCLEOTIDE SEQUENCE [LARGE SCALE GENOMIC DNA]</scope>
    <source>
        <strain evidence="10 11">M8UP14</strain>
    </source>
</reference>
<evidence type="ECO:0000256" key="5">
    <source>
        <dbReference type="ARBA" id="ARBA00023288"/>
    </source>
</evidence>
<dbReference type="InterPro" id="IPR039001">
    <property type="entry name" value="Pal"/>
</dbReference>
<dbReference type="InterPro" id="IPR006665">
    <property type="entry name" value="OmpA-like"/>
</dbReference>
<evidence type="ECO:0000256" key="8">
    <source>
        <dbReference type="SAM" id="SignalP"/>
    </source>
</evidence>
<evidence type="ECO:0000313" key="11">
    <source>
        <dbReference type="Proteomes" id="UP000540989"/>
    </source>
</evidence>
<feature type="domain" description="OmpA-like" evidence="9">
    <location>
        <begin position="143"/>
        <end position="258"/>
    </location>
</feature>
<sequence length="258" mass="26984">MNVAATRLFKSPVLLASLLTLSLATGCHKKQGPDPNSIGPVTAPSAPAPTASITADPLSIDLGQSVVLNWRSQNANVVTIDGIGQVNVNGTQTVSPSNSTNFHLTAKGDGGTVEANVRVTVNVPVAPTPPPADASNSGGDLGSDSAFHQNVPDVFFDYDSFELRPDATTAASQAAAYLTAHPAIRVIIDGYCDNRGSAEYNLALGENRANSAKSALVSAGIAASRIRVVSFGKEKQFCSDETESCWQQNRRAQFSIDR</sequence>
<evidence type="ECO:0000313" key="10">
    <source>
        <dbReference type="EMBL" id="MBB5057647.1"/>
    </source>
</evidence>
<dbReference type="PANTHER" id="PTHR30329">
    <property type="entry name" value="STATOR ELEMENT OF FLAGELLAR MOTOR COMPLEX"/>
    <property type="match status" value="1"/>
</dbReference>
<dbReference type="GO" id="GO:0051301">
    <property type="term" value="P:cell division"/>
    <property type="evidence" value="ECO:0007669"/>
    <property type="project" value="InterPro"/>
</dbReference>
<dbReference type="Proteomes" id="UP000540989">
    <property type="component" value="Unassembled WGS sequence"/>
</dbReference>
<gene>
    <name evidence="6" type="primary">pal</name>
    <name evidence="10" type="ORF">HDF16_002353</name>
</gene>
<dbReference type="CDD" id="cd07185">
    <property type="entry name" value="OmpA_C-like"/>
    <property type="match status" value="1"/>
</dbReference>
<keyword evidence="3 6" id="KW-0564">Palmitate</keyword>
<dbReference type="Pfam" id="PF00691">
    <property type="entry name" value="OmpA"/>
    <property type="match status" value="1"/>
</dbReference>
<proteinExistence type="inferred from homology"/>